<keyword evidence="1" id="KW-0863">Zinc-finger</keyword>
<feature type="coiled-coil region" evidence="2">
    <location>
        <begin position="442"/>
        <end position="469"/>
    </location>
</feature>
<comment type="caution">
    <text evidence="5">The sequence shown here is derived from an EMBL/GenBank/DDBJ whole genome shotgun (WGS) entry which is preliminary data.</text>
</comment>
<evidence type="ECO:0000259" key="4">
    <source>
        <dbReference type="PROSITE" id="PS50157"/>
    </source>
</evidence>
<evidence type="ECO:0000313" key="6">
    <source>
        <dbReference type="Proteomes" id="UP000037510"/>
    </source>
</evidence>
<gene>
    <name evidence="5" type="ORF">OBRU01_01781</name>
</gene>
<evidence type="ECO:0000256" key="3">
    <source>
        <dbReference type="SAM" id="MobiDB-lite"/>
    </source>
</evidence>
<dbReference type="GO" id="GO:0008270">
    <property type="term" value="F:zinc ion binding"/>
    <property type="evidence" value="ECO:0007669"/>
    <property type="project" value="UniProtKB-KW"/>
</dbReference>
<sequence>MDLLSEISYSAKTTTCADVDQDSRDAEDRYKELIVYYNHVILNNKKTTGTMIKRSQTRLVGNCSRSSGENPSPPTTNNNNNRNLLINDGHEKNPRTRRTTSKKQLVKNLVHSTDNNLGFKMTSGPSQFTCSKYRPGIEVRPKLTFVKSNKYELLQHTDQNVAVPEYAEKTTYCRPAIDMYSQEYISHSIEENARLQELVKRLILAREREKQKVAWNNYLNELNNKYKIYSSEPRRIPNYMPEDTNPDIIDDYLNTRFTSKQSDPSQNLLKDLYSTSNEMNTGNNDTSHRPFYFRPYNFKNNECVFPTSSQGRLMMLNRERTKFNLAHQCHNRPERPIVVDKKNGHSNNKQPNKDLLDIKKQHNVESQSSLMVLYREISKLNLAHQYHNRPARSVVVGKENSHSNNKRPYNELLDLKKQHDVESQPIQTDFKTFRDNNEKSTEETFNDEYNRVTSNVKRLKEKYMQSQNEMKYSSIDTIEKKLDVLINSFNKFIDTIKYQRVSSIDTKSEAVSCQVNDAGIINTPHTDTIATLKRELLIPGLEQERLRRSLPFNEGKHHDTIDEILCEEMHKSNKVKRDIEDILNSSNSSDCPSVRITFDMPTKERATEITDSLFKTRHSNVVLEEINQQDNRSITIAVNTDPLSLLALLRVSTETVKQILSYVPHIDYYSYLSRLPLLQMSRNDMSPYVCNICGAAFGRPSQLSDHIQHHNLGNTR</sequence>
<dbReference type="InterPro" id="IPR036236">
    <property type="entry name" value="Znf_C2H2_sf"/>
</dbReference>
<dbReference type="InterPro" id="IPR013087">
    <property type="entry name" value="Znf_C2H2_type"/>
</dbReference>
<name>A0A0L7LU67_OPEBR</name>
<keyword evidence="1" id="KW-0479">Metal-binding</keyword>
<dbReference type="AlphaFoldDB" id="A0A0L7LU67"/>
<dbReference type="EMBL" id="JTDY01000117">
    <property type="protein sequence ID" value="KOB78756.1"/>
    <property type="molecule type" value="Genomic_DNA"/>
</dbReference>
<reference evidence="5 6" key="1">
    <citation type="journal article" date="2015" name="Genome Biol. Evol.">
        <title>The genome of winter moth (Operophtera brumata) provides a genomic perspective on sexual dimorphism and phenology.</title>
        <authorList>
            <person name="Derks M.F."/>
            <person name="Smit S."/>
            <person name="Salis L."/>
            <person name="Schijlen E."/>
            <person name="Bossers A."/>
            <person name="Mateman C."/>
            <person name="Pijl A.S."/>
            <person name="de Ridder D."/>
            <person name="Groenen M.A."/>
            <person name="Visser M.E."/>
            <person name="Megens H.J."/>
        </authorList>
    </citation>
    <scope>NUCLEOTIDE SEQUENCE [LARGE SCALE GENOMIC DNA]</scope>
    <source>
        <strain evidence="5">WM2013NL</strain>
        <tissue evidence="5">Head and thorax</tissue>
    </source>
</reference>
<proteinExistence type="predicted"/>
<protein>
    <recommendedName>
        <fullName evidence="4">C2H2-type domain-containing protein</fullName>
    </recommendedName>
</protein>
<dbReference type="SMART" id="SM00355">
    <property type="entry name" value="ZnF_C2H2"/>
    <property type="match status" value="1"/>
</dbReference>
<organism evidence="5 6">
    <name type="scientific">Operophtera brumata</name>
    <name type="common">Winter moth</name>
    <name type="synonym">Phalaena brumata</name>
    <dbReference type="NCBI Taxonomy" id="104452"/>
    <lineage>
        <taxon>Eukaryota</taxon>
        <taxon>Metazoa</taxon>
        <taxon>Ecdysozoa</taxon>
        <taxon>Arthropoda</taxon>
        <taxon>Hexapoda</taxon>
        <taxon>Insecta</taxon>
        <taxon>Pterygota</taxon>
        <taxon>Neoptera</taxon>
        <taxon>Endopterygota</taxon>
        <taxon>Lepidoptera</taxon>
        <taxon>Glossata</taxon>
        <taxon>Ditrysia</taxon>
        <taxon>Geometroidea</taxon>
        <taxon>Geometridae</taxon>
        <taxon>Larentiinae</taxon>
        <taxon>Operophtera</taxon>
    </lineage>
</organism>
<feature type="compositionally biased region" description="Polar residues" evidence="3">
    <location>
        <begin position="59"/>
        <end position="69"/>
    </location>
</feature>
<evidence type="ECO:0000256" key="2">
    <source>
        <dbReference type="SAM" id="Coils"/>
    </source>
</evidence>
<dbReference type="PROSITE" id="PS50157">
    <property type="entry name" value="ZINC_FINGER_C2H2_2"/>
    <property type="match status" value="1"/>
</dbReference>
<feature type="domain" description="C2H2-type" evidence="4">
    <location>
        <begin position="688"/>
        <end position="715"/>
    </location>
</feature>
<dbReference type="SUPFAM" id="SSF57667">
    <property type="entry name" value="beta-beta-alpha zinc fingers"/>
    <property type="match status" value="1"/>
</dbReference>
<accession>A0A0L7LU67</accession>
<feature type="region of interest" description="Disordered" evidence="3">
    <location>
        <begin position="59"/>
        <end position="103"/>
    </location>
</feature>
<evidence type="ECO:0000256" key="1">
    <source>
        <dbReference type="PROSITE-ProRule" id="PRU00042"/>
    </source>
</evidence>
<keyword evidence="6" id="KW-1185">Reference proteome</keyword>
<evidence type="ECO:0000313" key="5">
    <source>
        <dbReference type="EMBL" id="KOB78756.1"/>
    </source>
</evidence>
<keyword evidence="1" id="KW-0862">Zinc</keyword>
<dbReference type="Proteomes" id="UP000037510">
    <property type="component" value="Unassembled WGS sequence"/>
</dbReference>
<dbReference type="PROSITE" id="PS00028">
    <property type="entry name" value="ZINC_FINGER_C2H2_1"/>
    <property type="match status" value="1"/>
</dbReference>
<keyword evidence="2" id="KW-0175">Coiled coil</keyword>